<dbReference type="PRINTS" id="PR00344">
    <property type="entry name" value="BCTRLSENSOR"/>
</dbReference>
<dbReference type="Gene3D" id="3.30.565.10">
    <property type="entry name" value="Histidine kinase-like ATPase, C-terminal domain"/>
    <property type="match status" value="1"/>
</dbReference>
<evidence type="ECO:0000256" key="3">
    <source>
        <dbReference type="ARBA" id="ARBA00022553"/>
    </source>
</evidence>
<name>A0ABT8F3F7_9BACT</name>
<dbReference type="SUPFAM" id="SSF47384">
    <property type="entry name" value="Homodimeric domain of signal transducing histidine kinase"/>
    <property type="match status" value="1"/>
</dbReference>
<sequence length="675" mass="76009">MRIFFIGLLFCIFSKPVVAQTPDLADSLEVKLVLVPENEKFDILLQLSQAHSRTSPDKALQRGQEAFALASGSDNKEAQILALNNLAALNKNLLSEYDIALDLALQAVRKAEELGNARLKAESEVIIASIYFDSGNPFKSLDYYLLALPAFQSLDLPLKTATTLIETGKVQVELENYPKALEAFKEAEDIGRKYSETDIIGTSIYLMGVLYQRQNNLETALEKHLQALKLREEFAQAPAITESLLAISELYRLQNAHKEALFYVKKGLNYIRKSRQKSLIAASYNQLAATYVSQEEYSRALPVLDSALYFGQAVNNKKTMRQTYELLYDCHLSLNHYNQAIRYKTLYTDISEFINNEENARKMAEMQARFDIEKKEGEIEVLKRDQEIKTLTIEKQRYLTYFLILGILLVIAIAGLVYYLYITKKKSNLKLAEINTQIQLSNEQLSELNSTKDRFFSIIAHDIKGPLHSLRSFSDLLINHTDKMSKEEIQFLAKDIDTSLKNLFGLLENLLEWARSQTGALDLRVEQFDLSQIVKNNLSLLGPSAAAKEITLKYGLPESLQVRADANTTSTVIRNLLSNAIKFTPKGGEIAIRVNEWKDAVEISIKDNGVGMPKEVQEKIFRIDQKHSTKGTAGEKGTGLGLILCKEFVEKNGGHIAVHSEEGKGSDFHFTIPKA</sequence>
<dbReference type="InterPro" id="IPR050736">
    <property type="entry name" value="Sensor_HK_Regulatory"/>
</dbReference>
<dbReference type="Pfam" id="PF17874">
    <property type="entry name" value="TPR_MalT"/>
    <property type="match status" value="1"/>
</dbReference>
<dbReference type="SUPFAM" id="SSF55874">
    <property type="entry name" value="ATPase domain of HSP90 chaperone/DNA topoisomerase II/histidine kinase"/>
    <property type="match status" value="1"/>
</dbReference>
<dbReference type="Pfam" id="PF02518">
    <property type="entry name" value="HATPase_c"/>
    <property type="match status" value="1"/>
</dbReference>
<comment type="caution">
    <text evidence="11">The sequence shown here is derived from an EMBL/GenBank/DDBJ whole genome shotgun (WGS) entry which is preliminary data.</text>
</comment>
<dbReference type="InterPro" id="IPR004358">
    <property type="entry name" value="Sig_transdc_His_kin-like_C"/>
</dbReference>
<dbReference type="SUPFAM" id="SSF48452">
    <property type="entry name" value="TPR-like"/>
    <property type="match status" value="1"/>
</dbReference>
<evidence type="ECO:0000313" key="11">
    <source>
        <dbReference type="EMBL" id="MDN4164957.1"/>
    </source>
</evidence>
<dbReference type="SUPFAM" id="SSF81901">
    <property type="entry name" value="HCP-like"/>
    <property type="match status" value="1"/>
</dbReference>
<dbReference type="InterPro" id="IPR003661">
    <property type="entry name" value="HisK_dim/P_dom"/>
</dbReference>
<gene>
    <name evidence="11" type="ORF">QWY31_05555</name>
</gene>
<dbReference type="Proteomes" id="UP001168552">
    <property type="component" value="Unassembled WGS sequence"/>
</dbReference>
<dbReference type="EMBL" id="JAUHJS010000002">
    <property type="protein sequence ID" value="MDN4164957.1"/>
    <property type="molecule type" value="Genomic_DNA"/>
</dbReference>
<evidence type="ECO:0000259" key="10">
    <source>
        <dbReference type="PROSITE" id="PS50109"/>
    </source>
</evidence>
<evidence type="ECO:0000256" key="1">
    <source>
        <dbReference type="ARBA" id="ARBA00000085"/>
    </source>
</evidence>
<organism evidence="11 12">
    <name type="scientific">Shiella aurantiaca</name>
    <dbReference type="NCBI Taxonomy" id="3058365"/>
    <lineage>
        <taxon>Bacteria</taxon>
        <taxon>Pseudomonadati</taxon>
        <taxon>Bacteroidota</taxon>
        <taxon>Cytophagia</taxon>
        <taxon>Cytophagales</taxon>
        <taxon>Shiellaceae</taxon>
        <taxon>Shiella</taxon>
    </lineage>
</organism>
<keyword evidence="11" id="KW-0547">Nucleotide-binding</keyword>
<keyword evidence="8" id="KW-0812">Transmembrane</keyword>
<dbReference type="SMART" id="SM00387">
    <property type="entry name" value="HATPase_c"/>
    <property type="match status" value="1"/>
</dbReference>
<evidence type="ECO:0000313" key="12">
    <source>
        <dbReference type="Proteomes" id="UP001168552"/>
    </source>
</evidence>
<feature type="repeat" description="TPR" evidence="7">
    <location>
        <begin position="201"/>
        <end position="234"/>
    </location>
</feature>
<dbReference type="RefSeq" id="WP_320003481.1">
    <property type="nucleotide sequence ID" value="NZ_JAUHJS010000002.1"/>
</dbReference>
<keyword evidence="8" id="KW-0472">Membrane</keyword>
<dbReference type="EC" id="2.7.13.3" evidence="2"/>
<dbReference type="InterPro" id="IPR005467">
    <property type="entry name" value="His_kinase_dom"/>
</dbReference>
<evidence type="ECO:0000256" key="9">
    <source>
        <dbReference type="SAM" id="SignalP"/>
    </source>
</evidence>
<evidence type="ECO:0000256" key="2">
    <source>
        <dbReference type="ARBA" id="ARBA00012438"/>
    </source>
</evidence>
<evidence type="ECO:0000256" key="7">
    <source>
        <dbReference type="PROSITE-ProRule" id="PRU00339"/>
    </source>
</evidence>
<dbReference type="PANTHER" id="PTHR43711:SF31">
    <property type="entry name" value="HISTIDINE KINASE"/>
    <property type="match status" value="1"/>
</dbReference>
<dbReference type="PROSITE" id="PS50005">
    <property type="entry name" value="TPR"/>
    <property type="match status" value="2"/>
</dbReference>
<keyword evidence="7" id="KW-0802">TPR repeat</keyword>
<keyword evidence="6" id="KW-0902">Two-component regulatory system</keyword>
<feature type="repeat" description="TPR" evidence="7">
    <location>
        <begin position="161"/>
        <end position="194"/>
    </location>
</feature>
<evidence type="ECO:0000256" key="4">
    <source>
        <dbReference type="ARBA" id="ARBA00022679"/>
    </source>
</evidence>
<evidence type="ECO:0000256" key="5">
    <source>
        <dbReference type="ARBA" id="ARBA00022777"/>
    </source>
</evidence>
<dbReference type="InterPro" id="IPR003594">
    <property type="entry name" value="HATPase_dom"/>
</dbReference>
<protein>
    <recommendedName>
        <fullName evidence="2">histidine kinase</fullName>
        <ecNumber evidence="2">2.7.13.3</ecNumber>
    </recommendedName>
</protein>
<keyword evidence="11" id="KW-0067">ATP-binding</keyword>
<dbReference type="Pfam" id="PF00512">
    <property type="entry name" value="HisKA"/>
    <property type="match status" value="1"/>
</dbReference>
<feature type="chain" id="PRO_5045211363" description="histidine kinase" evidence="9">
    <location>
        <begin position="20"/>
        <end position="675"/>
    </location>
</feature>
<dbReference type="PANTHER" id="PTHR43711">
    <property type="entry name" value="TWO-COMPONENT HISTIDINE KINASE"/>
    <property type="match status" value="1"/>
</dbReference>
<dbReference type="Gene3D" id="1.10.287.130">
    <property type="match status" value="1"/>
</dbReference>
<keyword evidence="3" id="KW-0597">Phosphoprotein</keyword>
<dbReference type="Gene3D" id="1.25.40.10">
    <property type="entry name" value="Tetratricopeptide repeat domain"/>
    <property type="match status" value="2"/>
</dbReference>
<dbReference type="GO" id="GO:0005524">
    <property type="term" value="F:ATP binding"/>
    <property type="evidence" value="ECO:0007669"/>
    <property type="project" value="UniProtKB-KW"/>
</dbReference>
<keyword evidence="4" id="KW-0808">Transferase</keyword>
<dbReference type="SMART" id="SM00028">
    <property type="entry name" value="TPR"/>
    <property type="match status" value="5"/>
</dbReference>
<feature type="transmembrane region" description="Helical" evidence="8">
    <location>
        <begin position="398"/>
        <end position="421"/>
    </location>
</feature>
<feature type="domain" description="Histidine kinase" evidence="10">
    <location>
        <begin position="458"/>
        <end position="675"/>
    </location>
</feature>
<dbReference type="InterPro" id="IPR019734">
    <property type="entry name" value="TPR_rpt"/>
</dbReference>
<dbReference type="InterPro" id="IPR036097">
    <property type="entry name" value="HisK_dim/P_sf"/>
</dbReference>
<keyword evidence="9" id="KW-0732">Signal</keyword>
<dbReference type="CDD" id="cd00075">
    <property type="entry name" value="HATPase"/>
    <property type="match status" value="1"/>
</dbReference>
<evidence type="ECO:0000256" key="8">
    <source>
        <dbReference type="SAM" id="Phobius"/>
    </source>
</evidence>
<dbReference type="InterPro" id="IPR041617">
    <property type="entry name" value="TPR_MalT"/>
</dbReference>
<evidence type="ECO:0000256" key="6">
    <source>
        <dbReference type="ARBA" id="ARBA00023012"/>
    </source>
</evidence>
<reference evidence="11" key="1">
    <citation type="submission" date="2023-06" db="EMBL/GenBank/DDBJ databases">
        <title>Cytophagales bacterium Strain LB-30, isolated from soil.</title>
        <authorList>
            <person name="Liu B."/>
        </authorList>
    </citation>
    <scope>NUCLEOTIDE SEQUENCE</scope>
    <source>
        <strain evidence="11">LB-30</strain>
    </source>
</reference>
<dbReference type="InterPro" id="IPR036890">
    <property type="entry name" value="HATPase_C_sf"/>
</dbReference>
<keyword evidence="12" id="KW-1185">Reference proteome</keyword>
<accession>A0ABT8F3F7</accession>
<keyword evidence="5" id="KW-0418">Kinase</keyword>
<dbReference type="CDD" id="cd00082">
    <property type="entry name" value="HisKA"/>
    <property type="match status" value="1"/>
</dbReference>
<proteinExistence type="predicted"/>
<dbReference type="InterPro" id="IPR011990">
    <property type="entry name" value="TPR-like_helical_dom_sf"/>
</dbReference>
<keyword evidence="8" id="KW-1133">Transmembrane helix</keyword>
<feature type="signal peptide" evidence="9">
    <location>
        <begin position="1"/>
        <end position="19"/>
    </location>
</feature>
<dbReference type="SMART" id="SM00388">
    <property type="entry name" value="HisKA"/>
    <property type="match status" value="1"/>
</dbReference>
<comment type="catalytic activity">
    <reaction evidence="1">
        <text>ATP + protein L-histidine = ADP + protein N-phospho-L-histidine.</text>
        <dbReference type="EC" id="2.7.13.3"/>
    </reaction>
</comment>
<dbReference type="PROSITE" id="PS50109">
    <property type="entry name" value="HIS_KIN"/>
    <property type="match status" value="1"/>
</dbReference>